<dbReference type="GO" id="GO:0015036">
    <property type="term" value="F:disulfide oxidoreductase activity"/>
    <property type="evidence" value="ECO:0007669"/>
    <property type="project" value="InterPro"/>
</dbReference>
<gene>
    <name evidence="8" type="ORF">METZ01_LOCUS85362</name>
</gene>
<keyword evidence="4" id="KW-0408">Iron</keyword>
<keyword evidence="3" id="KW-0479">Metal-binding</keyword>
<dbReference type="GO" id="GO:0046872">
    <property type="term" value="F:metal ion binding"/>
    <property type="evidence" value="ECO:0007669"/>
    <property type="project" value="UniProtKB-KW"/>
</dbReference>
<reference evidence="8" key="1">
    <citation type="submission" date="2018-05" db="EMBL/GenBank/DDBJ databases">
        <authorList>
            <person name="Lanie J.A."/>
            <person name="Ng W.-L."/>
            <person name="Kazmierczak K.M."/>
            <person name="Andrzejewski T.M."/>
            <person name="Davidsen T.M."/>
            <person name="Wayne K.J."/>
            <person name="Tettelin H."/>
            <person name="Glass J.I."/>
            <person name="Rusch D."/>
            <person name="Podicherti R."/>
            <person name="Tsui H.-C.T."/>
            <person name="Winkler M.E."/>
        </authorList>
    </citation>
    <scope>NUCLEOTIDE SEQUENCE</scope>
</reference>
<dbReference type="GO" id="GO:0051537">
    <property type="term" value="F:2 iron, 2 sulfur cluster binding"/>
    <property type="evidence" value="ECO:0007669"/>
    <property type="project" value="UniProtKB-KW"/>
</dbReference>
<evidence type="ECO:0000259" key="7">
    <source>
        <dbReference type="Pfam" id="PF00462"/>
    </source>
</evidence>
<dbReference type="SUPFAM" id="SSF52833">
    <property type="entry name" value="Thioredoxin-like"/>
    <property type="match status" value="1"/>
</dbReference>
<comment type="similarity">
    <text evidence="1">Belongs to the glutaredoxin family. Monothiol subfamily.</text>
</comment>
<evidence type="ECO:0000256" key="1">
    <source>
        <dbReference type="ARBA" id="ARBA00009630"/>
    </source>
</evidence>
<dbReference type="InterPro" id="IPR033658">
    <property type="entry name" value="GRX_PICOT-like"/>
</dbReference>
<organism evidence="8">
    <name type="scientific">marine metagenome</name>
    <dbReference type="NCBI Taxonomy" id="408172"/>
    <lineage>
        <taxon>unclassified sequences</taxon>
        <taxon>metagenomes</taxon>
        <taxon>ecological metagenomes</taxon>
    </lineage>
</organism>
<dbReference type="PANTHER" id="PTHR10293">
    <property type="entry name" value="GLUTAREDOXIN FAMILY MEMBER"/>
    <property type="match status" value="1"/>
</dbReference>
<dbReference type="InterPro" id="IPR002109">
    <property type="entry name" value="Glutaredoxin"/>
</dbReference>
<evidence type="ECO:0000256" key="4">
    <source>
        <dbReference type="ARBA" id="ARBA00023004"/>
    </source>
</evidence>
<dbReference type="InterPro" id="IPR004480">
    <property type="entry name" value="Monothiol_GRX-rel"/>
</dbReference>
<feature type="domain" description="Glutaredoxin" evidence="7">
    <location>
        <begin position="16"/>
        <end position="80"/>
    </location>
</feature>
<name>A0A381UY19_9ZZZZ</name>
<dbReference type="FunFam" id="3.40.30.10:FF:000005">
    <property type="entry name" value="Glutaredoxin 5"/>
    <property type="match status" value="1"/>
</dbReference>
<dbReference type="NCBIfam" id="TIGR00365">
    <property type="entry name" value="Grx4 family monothiol glutaredoxin"/>
    <property type="match status" value="1"/>
</dbReference>
<accession>A0A381UY19</accession>
<dbReference type="PROSITE" id="PS51354">
    <property type="entry name" value="GLUTAREDOXIN_2"/>
    <property type="match status" value="1"/>
</dbReference>
<protein>
    <recommendedName>
        <fullName evidence="7">Glutaredoxin domain-containing protein</fullName>
    </recommendedName>
</protein>
<evidence type="ECO:0000256" key="3">
    <source>
        <dbReference type="ARBA" id="ARBA00022723"/>
    </source>
</evidence>
<evidence type="ECO:0000256" key="2">
    <source>
        <dbReference type="ARBA" id="ARBA00022714"/>
    </source>
</evidence>
<keyword evidence="5" id="KW-0411">Iron-sulfur</keyword>
<evidence type="ECO:0000256" key="6">
    <source>
        <dbReference type="ARBA" id="ARBA00023284"/>
    </source>
</evidence>
<evidence type="ECO:0000313" key="8">
    <source>
        <dbReference type="EMBL" id="SVA32508.1"/>
    </source>
</evidence>
<dbReference type="EMBL" id="UINC01007293">
    <property type="protein sequence ID" value="SVA32508.1"/>
    <property type="molecule type" value="Genomic_DNA"/>
</dbReference>
<dbReference type="Gene3D" id="3.40.30.10">
    <property type="entry name" value="Glutaredoxin"/>
    <property type="match status" value="1"/>
</dbReference>
<dbReference type="InterPro" id="IPR014434">
    <property type="entry name" value="Monothiol_GRX"/>
</dbReference>
<dbReference type="CDD" id="cd03028">
    <property type="entry name" value="GRX_PICOT_like"/>
    <property type="match status" value="1"/>
</dbReference>
<dbReference type="AlphaFoldDB" id="A0A381UY19"/>
<dbReference type="InterPro" id="IPR036249">
    <property type="entry name" value="Thioredoxin-like_sf"/>
</dbReference>
<sequence length="111" mass="12470">MDMKEEIQKTIDENMVVLYMKGTKEMPMCGFSNAVTQVMNGYSIPYVDVNVLEDPDIRVNLSEISNWPTIPQLFIDGELVGGCDITLELHQSGELKKMLEAAEKKALSKDD</sequence>
<keyword evidence="6" id="KW-0676">Redox-active center</keyword>
<proteinExistence type="inferred from homology"/>
<dbReference type="Pfam" id="PF00462">
    <property type="entry name" value="Glutaredoxin"/>
    <property type="match status" value="1"/>
</dbReference>
<dbReference type="PIRSF" id="PIRSF005894">
    <property type="entry name" value="Monothiol_GRX"/>
    <property type="match status" value="1"/>
</dbReference>
<evidence type="ECO:0000256" key="5">
    <source>
        <dbReference type="ARBA" id="ARBA00023014"/>
    </source>
</evidence>
<dbReference type="PANTHER" id="PTHR10293:SF16">
    <property type="entry name" value="GLUTAREDOXIN-RELATED PROTEIN 5, MITOCHONDRIAL"/>
    <property type="match status" value="1"/>
</dbReference>
<keyword evidence="2" id="KW-0001">2Fe-2S</keyword>
<dbReference type="GO" id="GO:0005739">
    <property type="term" value="C:mitochondrion"/>
    <property type="evidence" value="ECO:0007669"/>
    <property type="project" value="UniProtKB-ARBA"/>
</dbReference>